<sequence>MERTMAEWKSLAKTIESPEDPLLKELEQDERKGAQALRKSVHTRLTKTQKLIAQWQDMTSFEAPLWESDTYIAGIDEVGRGPLAGPVVAAAVILPKEFTLYGLTDSKKLSKTKREEFYQQIQANAISVSVGTATAKEIDELNIYQATKVAMMRAIEGLSTKPNHLLIDAMTLPIDLPQDSLIKGDQRSVSIAAASVVAKQVRDRYMEDVHNVYPYYGFQSNAGYGTKDHLQALKEFGIIENEHRKSFAPIKSFID</sequence>
<keyword evidence="8 14" id="KW-0963">Cytoplasm</keyword>
<comment type="function">
    <text evidence="3 14 16">Endonuclease that specifically degrades the RNA of RNA-DNA hybrids.</text>
</comment>
<evidence type="ECO:0000256" key="1">
    <source>
        <dbReference type="ARBA" id="ARBA00000077"/>
    </source>
</evidence>
<dbReference type="Gene3D" id="3.30.420.10">
    <property type="entry name" value="Ribonuclease H-like superfamily/Ribonuclease H"/>
    <property type="match status" value="1"/>
</dbReference>
<feature type="binding site" evidence="14 15">
    <location>
        <position position="76"/>
    </location>
    <ligand>
        <name>a divalent metal cation</name>
        <dbReference type="ChEBI" id="CHEBI:60240"/>
    </ligand>
</feature>
<dbReference type="FunFam" id="3.30.420.10:FF:000006">
    <property type="entry name" value="Ribonuclease HII"/>
    <property type="match status" value="1"/>
</dbReference>
<dbReference type="GO" id="GO:0043137">
    <property type="term" value="P:DNA replication, removal of RNA primer"/>
    <property type="evidence" value="ECO:0007669"/>
    <property type="project" value="TreeGrafter"/>
</dbReference>
<dbReference type="InterPro" id="IPR012337">
    <property type="entry name" value="RNaseH-like_sf"/>
</dbReference>
<keyword evidence="13 14" id="KW-0464">Manganese</keyword>
<dbReference type="PROSITE" id="PS51975">
    <property type="entry name" value="RNASE_H_2"/>
    <property type="match status" value="1"/>
</dbReference>
<dbReference type="EC" id="3.1.26.4" evidence="6 14"/>
<dbReference type="EMBL" id="CP041372">
    <property type="protein sequence ID" value="QKS71455.1"/>
    <property type="molecule type" value="Genomic_DNA"/>
</dbReference>
<keyword evidence="11 14" id="KW-0255">Endonuclease</keyword>
<evidence type="ECO:0000256" key="14">
    <source>
        <dbReference type="HAMAP-Rule" id="MF_00052"/>
    </source>
</evidence>
<evidence type="ECO:0000256" key="10">
    <source>
        <dbReference type="ARBA" id="ARBA00022723"/>
    </source>
</evidence>
<reference evidence="19" key="1">
    <citation type="submission" date="2019-07" db="EMBL/GenBank/DDBJ databases">
        <title>Bacillus alkalisoli sp. nov. isolated from saline soil.</title>
        <authorList>
            <person name="Sun J.-Q."/>
            <person name="Xu L."/>
        </authorList>
    </citation>
    <scope>NUCLEOTIDE SEQUENCE [LARGE SCALE GENOMIC DNA]</scope>
    <source>
        <strain evidence="19">M4U3P1</strain>
    </source>
</reference>
<feature type="domain" description="RNase H type-2" evidence="17">
    <location>
        <begin position="70"/>
        <end position="255"/>
    </location>
</feature>
<dbReference type="Pfam" id="PF01351">
    <property type="entry name" value="RNase_HII"/>
    <property type="match status" value="1"/>
</dbReference>
<dbReference type="NCBIfam" id="NF000595">
    <property type="entry name" value="PRK00015.1-3"/>
    <property type="match status" value="1"/>
</dbReference>
<evidence type="ECO:0000256" key="16">
    <source>
        <dbReference type="RuleBase" id="RU003515"/>
    </source>
</evidence>
<evidence type="ECO:0000313" key="18">
    <source>
        <dbReference type="EMBL" id="QKS71455.1"/>
    </source>
</evidence>
<dbReference type="AlphaFoldDB" id="A0A859FGX1"/>
<dbReference type="InterPro" id="IPR024567">
    <property type="entry name" value="RNase_HII/HIII_dom"/>
</dbReference>
<dbReference type="Proteomes" id="UP000318138">
    <property type="component" value="Chromosome"/>
</dbReference>
<evidence type="ECO:0000259" key="17">
    <source>
        <dbReference type="PROSITE" id="PS51975"/>
    </source>
</evidence>
<evidence type="ECO:0000256" key="11">
    <source>
        <dbReference type="ARBA" id="ARBA00022759"/>
    </source>
</evidence>
<dbReference type="CDD" id="cd07182">
    <property type="entry name" value="RNase_HII_bacteria_HII_like"/>
    <property type="match status" value="1"/>
</dbReference>
<proteinExistence type="inferred from homology"/>
<evidence type="ECO:0000256" key="5">
    <source>
        <dbReference type="ARBA" id="ARBA00007383"/>
    </source>
</evidence>
<dbReference type="KEGG" id="psua:FLK61_32660"/>
<dbReference type="GO" id="GO:0005737">
    <property type="term" value="C:cytoplasm"/>
    <property type="evidence" value="ECO:0007669"/>
    <property type="project" value="UniProtKB-SubCell"/>
</dbReference>
<evidence type="ECO:0000256" key="3">
    <source>
        <dbReference type="ARBA" id="ARBA00004065"/>
    </source>
</evidence>
<comment type="similarity">
    <text evidence="5 14 16">Belongs to the RNase HII family.</text>
</comment>
<evidence type="ECO:0000256" key="8">
    <source>
        <dbReference type="ARBA" id="ARBA00022490"/>
    </source>
</evidence>
<comment type="subcellular location">
    <subcellularLocation>
        <location evidence="4 14">Cytoplasm</location>
    </subcellularLocation>
</comment>
<dbReference type="HAMAP" id="MF_00052_B">
    <property type="entry name" value="RNase_HII_B"/>
    <property type="match status" value="1"/>
</dbReference>
<dbReference type="GO" id="GO:0004523">
    <property type="term" value="F:RNA-DNA hybrid ribonuclease activity"/>
    <property type="evidence" value="ECO:0007669"/>
    <property type="project" value="UniProtKB-UniRule"/>
</dbReference>
<accession>A0A859FGX1</accession>
<feature type="binding site" evidence="14 15">
    <location>
        <position position="168"/>
    </location>
    <ligand>
        <name>a divalent metal cation</name>
        <dbReference type="ChEBI" id="CHEBI:60240"/>
    </ligand>
</feature>
<comment type="catalytic activity">
    <reaction evidence="1 14 15 16">
        <text>Endonucleolytic cleavage to 5'-phosphomonoester.</text>
        <dbReference type="EC" id="3.1.26.4"/>
    </reaction>
</comment>
<name>A0A859FGX1_9BACI</name>
<evidence type="ECO:0000256" key="6">
    <source>
        <dbReference type="ARBA" id="ARBA00012180"/>
    </source>
</evidence>
<protein>
    <recommendedName>
        <fullName evidence="7 14">Ribonuclease HII</fullName>
        <shortName evidence="14">RNase HII</shortName>
        <ecNumber evidence="6 14">3.1.26.4</ecNumber>
    </recommendedName>
</protein>
<evidence type="ECO:0000256" key="15">
    <source>
        <dbReference type="PROSITE-ProRule" id="PRU01319"/>
    </source>
</evidence>
<dbReference type="GO" id="GO:0030145">
    <property type="term" value="F:manganese ion binding"/>
    <property type="evidence" value="ECO:0007669"/>
    <property type="project" value="UniProtKB-UniRule"/>
</dbReference>
<dbReference type="InterPro" id="IPR022898">
    <property type="entry name" value="RNase_HII"/>
</dbReference>
<comment type="cofactor">
    <cofactor evidence="2">
        <name>Mg(2+)</name>
        <dbReference type="ChEBI" id="CHEBI:18420"/>
    </cofactor>
</comment>
<dbReference type="NCBIfam" id="NF000594">
    <property type="entry name" value="PRK00015.1-1"/>
    <property type="match status" value="1"/>
</dbReference>
<dbReference type="PANTHER" id="PTHR10954:SF18">
    <property type="entry name" value="RIBONUCLEASE HII"/>
    <property type="match status" value="1"/>
</dbReference>
<organism evidence="18 19">
    <name type="scientific">Paenalkalicoccus suaedae</name>
    <dbReference type="NCBI Taxonomy" id="2592382"/>
    <lineage>
        <taxon>Bacteria</taxon>
        <taxon>Bacillati</taxon>
        <taxon>Bacillota</taxon>
        <taxon>Bacilli</taxon>
        <taxon>Bacillales</taxon>
        <taxon>Bacillaceae</taxon>
        <taxon>Paenalkalicoccus</taxon>
    </lineage>
</organism>
<keyword evidence="12 14" id="KW-0378">Hydrolase</keyword>
<dbReference type="GO" id="GO:0032299">
    <property type="term" value="C:ribonuclease H2 complex"/>
    <property type="evidence" value="ECO:0007669"/>
    <property type="project" value="TreeGrafter"/>
</dbReference>
<evidence type="ECO:0000256" key="13">
    <source>
        <dbReference type="ARBA" id="ARBA00023211"/>
    </source>
</evidence>
<dbReference type="InterPro" id="IPR001352">
    <property type="entry name" value="RNase_HII/HIII"/>
</dbReference>
<dbReference type="InterPro" id="IPR036397">
    <property type="entry name" value="RNaseH_sf"/>
</dbReference>
<keyword evidence="9 14" id="KW-0540">Nuclease</keyword>
<dbReference type="PANTHER" id="PTHR10954">
    <property type="entry name" value="RIBONUCLEASE H2 SUBUNIT A"/>
    <property type="match status" value="1"/>
</dbReference>
<keyword evidence="10 14" id="KW-0479">Metal-binding</keyword>
<feature type="binding site" evidence="14 15">
    <location>
        <position position="77"/>
    </location>
    <ligand>
        <name>a divalent metal cation</name>
        <dbReference type="ChEBI" id="CHEBI:60240"/>
    </ligand>
</feature>
<dbReference type="GO" id="GO:0003723">
    <property type="term" value="F:RNA binding"/>
    <property type="evidence" value="ECO:0007669"/>
    <property type="project" value="UniProtKB-UniRule"/>
</dbReference>
<evidence type="ECO:0000256" key="7">
    <source>
        <dbReference type="ARBA" id="ARBA00019179"/>
    </source>
</evidence>
<gene>
    <name evidence="14" type="primary">rnhB</name>
    <name evidence="18" type="ORF">FLK61_32660</name>
</gene>
<dbReference type="GO" id="GO:0006298">
    <property type="term" value="P:mismatch repair"/>
    <property type="evidence" value="ECO:0007669"/>
    <property type="project" value="TreeGrafter"/>
</dbReference>
<dbReference type="SUPFAM" id="SSF53098">
    <property type="entry name" value="Ribonuclease H-like"/>
    <property type="match status" value="1"/>
</dbReference>
<evidence type="ECO:0000256" key="2">
    <source>
        <dbReference type="ARBA" id="ARBA00001946"/>
    </source>
</evidence>
<comment type="cofactor">
    <cofactor evidence="14 15">
        <name>Mn(2+)</name>
        <dbReference type="ChEBI" id="CHEBI:29035"/>
    </cofactor>
    <cofactor evidence="14 15">
        <name>Mg(2+)</name>
        <dbReference type="ChEBI" id="CHEBI:18420"/>
    </cofactor>
    <text evidence="14 15">Manganese or magnesium. Binds 1 divalent metal ion per monomer in the absence of substrate. May bind a second metal ion after substrate binding.</text>
</comment>
<evidence type="ECO:0000256" key="9">
    <source>
        <dbReference type="ARBA" id="ARBA00022722"/>
    </source>
</evidence>
<evidence type="ECO:0000313" key="19">
    <source>
        <dbReference type="Proteomes" id="UP000318138"/>
    </source>
</evidence>
<keyword evidence="19" id="KW-1185">Reference proteome</keyword>
<dbReference type="RefSeq" id="WP_176009490.1">
    <property type="nucleotide sequence ID" value="NZ_CP041372.2"/>
</dbReference>
<evidence type="ECO:0000256" key="4">
    <source>
        <dbReference type="ARBA" id="ARBA00004496"/>
    </source>
</evidence>
<evidence type="ECO:0000256" key="12">
    <source>
        <dbReference type="ARBA" id="ARBA00022801"/>
    </source>
</evidence>